<dbReference type="RefSeq" id="WP_084119016.1">
    <property type="nucleotide sequence ID" value="NZ_LT838813.1"/>
</dbReference>
<dbReference type="InterPro" id="IPR033932">
    <property type="entry name" value="YtcJ-like"/>
</dbReference>
<dbReference type="Gene3D" id="2.30.40.10">
    <property type="entry name" value="Urease, subunit C, domain 1"/>
    <property type="match status" value="1"/>
</dbReference>
<dbReference type="Pfam" id="PF07969">
    <property type="entry name" value="Amidohydro_3"/>
    <property type="match status" value="1"/>
</dbReference>
<dbReference type="InterPro" id="IPR011059">
    <property type="entry name" value="Metal-dep_hydrolase_composite"/>
</dbReference>
<accession>A0A1W2GZY1</accession>
<dbReference type="SUPFAM" id="SSF51556">
    <property type="entry name" value="Metallo-dependent hydrolases"/>
    <property type="match status" value="1"/>
</dbReference>
<keyword evidence="4" id="KW-1185">Reference proteome</keyword>
<gene>
    <name evidence="3" type="ORF">SAMN00777080_0720</name>
</gene>
<feature type="domain" description="Amidohydrolase 3" evidence="2">
    <location>
        <begin position="81"/>
        <end position="573"/>
    </location>
</feature>
<dbReference type="PANTHER" id="PTHR22642">
    <property type="entry name" value="IMIDAZOLONEPROPIONASE"/>
    <property type="match status" value="1"/>
</dbReference>
<evidence type="ECO:0000313" key="3">
    <source>
        <dbReference type="EMBL" id="SMD42181.1"/>
    </source>
</evidence>
<dbReference type="PANTHER" id="PTHR22642:SF2">
    <property type="entry name" value="PROTEIN LONG AFTER FAR-RED 3"/>
    <property type="match status" value="1"/>
</dbReference>
<dbReference type="PROSITE" id="PS51257">
    <property type="entry name" value="PROKAR_LIPOPROTEIN"/>
    <property type="match status" value="1"/>
</dbReference>
<name>A0A1W2GZY1_9BACT</name>
<evidence type="ECO:0000259" key="2">
    <source>
        <dbReference type="Pfam" id="PF07969"/>
    </source>
</evidence>
<organism evidence="3 4">
    <name type="scientific">Aquiflexum balticum DSM 16537</name>
    <dbReference type="NCBI Taxonomy" id="758820"/>
    <lineage>
        <taxon>Bacteria</taxon>
        <taxon>Pseudomonadati</taxon>
        <taxon>Bacteroidota</taxon>
        <taxon>Cytophagia</taxon>
        <taxon>Cytophagales</taxon>
        <taxon>Cyclobacteriaceae</taxon>
        <taxon>Aquiflexum</taxon>
    </lineage>
</organism>
<dbReference type="CDD" id="cd01300">
    <property type="entry name" value="YtcJ_like"/>
    <property type="match status" value="1"/>
</dbReference>
<dbReference type="SUPFAM" id="SSF51338">
    <property type="entry name" value="Composite domain of metallo-dependent hydrolases"/>
    <property type="match status" value="1"/>
</dbReference>
<sequence length="577" mass="63963">MRTHSSILLLFFFSAYFFFACTKSEENASLENVTLYYGGDIITMSGDQPQYIDALVVKDGKIAFAGNLDAAKETFPKPTLEVDLKGKTLLPGFIDAHGHIFNTGIQALAANLLPPPDGQVNSIQSVLDVLNEWKEKNQTVIDEINWIIGFGYDDSQLTEKLHPTAEDLDKVSKDIPVIIIHQSGHLASMNNKGLQMVRYVDGIKNPPGGLIRRIEGTQIPNGVLEEMAFFIPIFKILGSLDSEANQKIALAGQDLYMSFGFTTAQEGRASKDASEILKNLAQKDQIDIDIAVYPDIQSQMEYLKVVGVSDNYQNHLRIAGAKISLDGSPQGKTAWLSKPYKIPPTGQNSDYRGYPAIQEDSIVFSLINASFENKWQILAHCNGDAAADQFIRAVENAASLYGNDDRRPVMIHSQTVTDPQLDKMKELGMIPSFFGLHTFYWGDWHVNEVLGEERGYRISPAGTALRKGMIFSQHHDSPVILPNSIMILHTVVNRTSRSGQVIGPEERISPYDALRSITTWAAFQYFEEATKGTLEVGKLADLVILDQNPLKVEPASIMDIKVMETIKEGKSVYLKSS</sequence>
<dbReference type="InterPro" id="IPR013108">
    <property type="entry name" value="Amidohydro_3"/>
</dbReference>
<evidence type="ECO:0000313" key="4">
    <source>
        <dbReference type="Proteomes" id="UP000192333"/>
    </source>
</evidence>
<feature type="signal peptide" evidence="1">
    <location>
        <begin position="1"/>
        <end position="20"/>
    </location>
</feature>
<keyword evidence="1" id="KW-0732">Signal</keyword>
<dbReference type="OrthoDB" id="9767366at2"/>
<dbReference type="Proteomes" id="UP000192333">
    <property type="component" value="Chromosome I"/>
</dbReference>
<dbReference type="EMBL" id="LT838813">
    <property type="protein sequence ID" value="SMD42181.1"/>
    <property type="molecule type" value="Genomic_DNA"/>
</dbReference>
<dbReference type="InterPro" id="IPR032466">
    <property type="entry name" value="Metal_Hydrolase"/>
</dbReference>
<dbReference type="Gene3D" id="3.20.20.140">
    <property type="entry name" value="Metal-dependent hydrolases"/>
    <property type="match status" value="1"/>
</dbReference>
<feature type="chain" id="PRO_5012506668" description="Amidohydrolase 3 domain-containing protein" evidence="1">
    <location>
        <begin position="21"/>
        <end position="577"/>
    </location>
</feature>
<dbReference type="GO" id="GO:0016810">
    <property type="term" value="F:hydrolase activity, acting on carbon-nitrogen (but not peptide) bonds"/>
    <property type="evidence" value="ECO:0007669"/>
    <property type="project" value="InterPro"/>
</dbReference>
<evidence type="ECO:0000256" key="1">
    <source>
        <dbReference type="SAM" id="SignalP"/>
    </source>
</evidence>
<protein>
    <recommendedName>
        <fullName evidence="2">Amidohydrolase 3 domain-containing protein</fullName>
    </recommendedName>
</protein>
<dbReference type="AlphaFoldDB" id="A0A1W2GZY1"/>
<dbReference type="Gene3D" id="3.10.310.70">
    <property type="match status" value="1"/>
</dbReference>
<proteinExistence type="predicted"/>
<reference evidence="4" key="1">
    <citation type="submission" date="2017-04" db="EMBL/GenBank/DDBJ databases">
        <authorList>
            <person name="Varghese N."/>
            <person name="Submissions S."/>
        </authorList>
    </citation>
    <scope>NUCLEOTIDE SEQUENCE [LARGE SCALE GENOMIC DNA]</scope>
    <source>
        <strain evidence="4">DSM 16537</strain>
    </source>
</reference>